<dbReference type="Proteomes" id="UP001214854">
    <property type="component" value="Unassembled WGS sequence"/>
</dbReference>
<keyword evidence="3" id="KW-1185">Reference proteome</keyword>
<feature type="chain" id="PRO_5046312388" evidence="1">
    <location>
        <begin position="22"/>
        <end position="142"/>
    </location>
</feature>
<proteinExistence type="predicted"/>
<dbReference type="RefSeq" id="WP_272747322.1">
    <property type="nucleotide sequence ID" value="NZ_JAQQKX010000003.1"/>
</dbReference>
<feature type="signal peptide" evidence="1">
    <location>
        <begin position="1"/>
        <end position="21"/>
    </location>
</feature>
<accession>A0ABT5HS00</accession>
<keyword evidence="1" id="KW-0732">Signal</keyword>
<dbReference type="EMBL" id="JAQQKX010000003">
    <property type="protein sequence ID" value="MDC7682843.1"/>
    <property type="molecule type" value="Genomic_DNA"/>
</dbReference>
<comment type="caution">
    <text evidence="2">The sequence shown here is derived from an EMBL/GenBank/DDBJ whole genome shotgun (WGS) entry which is preliminary data.</text>
</comment>
<sequence length="142" mass="15392">MNRFRTLIALMLLVASGVAQAQTQTPVTAPLTAVEATQCRAIAETLRDREYEVMSSLIIRIERSPNLSVEGLNAVQKQVALTEASVKTYEGQADRFAFAAVPNDSLKSLIGKQDSEALRPKLSDCLERVPPVVPSKPAVAKN</sequence>
<protein>
    <submittedName>
        <fullName evidence="2">Uncharacterized protein</fullName>
    </submittedName>
</protein>
<evidence type="ECO:0000256" key="1">
    <source>
        <dbReference type="SAM" id="SignalP"/>
    </source>
</evidence>
<reference evidence="2 3" key="1">
    <citation type="submission" date="2023-01" db="EMBL/GenBank/DDBJ databases">
        <title>Novel species of the genus Asticcacaulis isolated from rivers.</title>
        <authorList>
            <person name="Lu H."/>
        </authorList>
    </citation>
    <scope>NUCLEOTIDE SEQUENCE [LARGE SCALE GENOMIC DNA]</scope>
    <source>
        <strain evidence="2 3">BYS171W</strain>
    </source>
</reference>
<name>A0ABT5HS00_9CAUL</name>
<evidence type="ECO:0000313" key="3">
    <source>
        <dbReference type="Proteomes" id="UP001214854"/>
    </source>
</evidence>
<gene>
    <name evidence="2" type="ORF">PQU92_06120</name>
</gene>
<evidence type="ECO:0000313" key="2">
    <source>
        <dbReference type="EMBL" id="MDC7682843.1"/>
    </source>
</evidence>
<organism evidence="2 3">
    <name type="scientific">Asticcacaulis aquaticus</name>
    <dbReference type="NCBI Taxonomy" id="2984212"/>
    <lineage>
        <taxon>Bacteria</taxon>
        <taxon>Pseudomonadati</taxon>
        <taxon>Pseudomonadota</taxon>
        <taxon>Alphaproteobacteria</taxon>
        <taxon>Caulobacterales</taxon>
        <taxon>Caulobacteraceae</taxon>
        <taxon>Asticcacaulis</taxon>
    </lineage>
</organism>